<dbReference type="PRINTS" id="PR00463">
    <property type="entry name" value="EP450I"/>
</dbReference>
<keyword evidence="3" id="KW-0503">Monooxygenase</keyword>
<dbReference type="FunFam" id="1.10.630.10:FF:000163">
    <property type="entry name" value="Geraniol 8-hydroxylase"/>
    <property type="match status" value="1"/>
</dbReference>
<dbReference type="PRINTS" id="PR00385">
    <property type="entry name" value="P450"/>
</dbReference>
<organism evidence="4">
    <name type="scientific">Lotus japonicus</name>
    <name type="common">Lotus corniculatus var. japonicus</name>
    <dbReference type="NCBI Taxonomy" id="34305"/>
    <lineage>
        <taxon>Eukaryota</taxon>
        <taxon>Viridiplantae</taxon>
        <taxon>Streptophyta</taxon>
        <taxon>Embryophyta</taxon>
        <taxon>Tracheophyta</taxon>
        <taxon>Spermatophyta</taxon>
        <taxon>Magnoliopsida</taxon>
        <taxon>eudicotyledons</taxon>
        <taxon>Gunneridae</taxon>
        <taxon>Pentapetalae</taxon>
        <taxon>rosids</taxon>
        <taxon>fabids</taxon>
        <taxon>Fabales</taxon>
        <taxon>Fabaceae</taxon>
        <taxon>Papilionoideae</taxon>
        <taxon>50 kb inversion clade</taxon>
        <taxon>NPAAA clade</taxon>
        <taxon>Hologalegina</taxon>
        <taxon>robinioid clade</taxon>
        <taxon>Loteae</taxon>
        <taxon>Lotus</taxon>
    </lineage>
</organism>
<dbReference type="GO" id="GO:0020037">
    <property type="term" value="F:heme binding"/>
    <property type="evidence" value="ECO:0007669"/>
    <property type="project" value="InterPro"/>
</dbReference>
<dbReference type="PANTHER" id="PTHR47950">
    <property type="entry name" value="CYTOCHROME P450, FAMILY 76, SUBFAMILY C, POLYPEPTIDE 5-RELATED"/>
    <property type="match status" value="1"/>
</dbReference>
<dbReference type="InterPro" id="IPR017972">
    <property type="entry name" value="Cyt_P450_CS"/>
</dbReference>
<dbReference type="Gene3D" id="1.10.630.10">
    <property type="entry name" value="Cytochrome P450"/>
    <property type="match status" value="1"/>
</dbReference>
<dbReference type="AlphaFoldDB" id="I3T2I6"/>
<sequence length="244" mass="27547">MCSRVSKIDSGSEVANDVLDSILCNVEATQLSRNEMTHVFLDLFIAGIDTTVVTVEWAMAQLLRNPDKLKKTREELCQAIGEDETLEESHVSKLPYLQAVVKEIFRLHPAIPLLVPRKCDEDVTISGFQVPKDAQVIVNLWAIGRDPTIWENPDMFLPERFLDCEVNFKGHNFELIPFGAGKRICVGMPLADRAVHLMLASLLHNFEWKLADGLTPDHMNMKEQFGLSLKRVQPLRVQAISLKT</sequence>
<keyword evidence="2 3" id="KW-0408">Iron</keyword>
<dbReference type="InterPro" id="IPR002401">
    <property type="entry name" value="Cyt_P450_E_grp-I"/>
</dbReference>
<reference evidence="4" key="1">
    <citation type="submission" date="2012-05" db="EMBL/GenBank/DDBJ databases">
        <authorList>
            <person name="Krishnakumar V."/>
            <person name="Cheung F."/>
            <person name="Xiao Y."/>
            <person name="Chan A."/>
            <person name="Moskal W.A."/>
            <person name="Town C.D."/>
        </authorList>
    </citation>
    <scope>NUCLEOTIDE SEQUENCE</scope>
</reference>
<dbReference type="SUPFAM" id="SSF48264">
    <property type="entry name" value="Cytochrome P450"/>
    <property type="match status" value="1"/>
</dbReference>
<evidence type="ECO:0000256" key="2">
    <source>
        <dbReference type="PIRSR" id="PIRSR602401-1"/>
    </source>
</evidence>
<evidence type="ECO:0000256" key="1">
    <source>
        <dbReference type="ARBA" id="ARBA00010617"/>
    </source>
</evidence>
<keyword evidence="2 3" id="KW-0349">Heme</keyword>
<dbReference type="GO" id="GO:0005506">
    <property type="term" value="F:iron ion binding"/>
    <property type="evidence" value="ECO:0007669"/>
    <property type="project" value="InterPro"/>
</dbReference>
<dbReference type="PROSITE" id="PS00086">
    <property type="entry name" value="CYTOCHROME_P450"/>
    <property type="match status" value="1"/>
</dbReference>
<dbReference type="GO" id="GO:0004497">
    <property type="term" value="F:monooxygenase activity"/>
    <property type="evidence" value="ECO:0007669"/>
    <property type="project" value="UniProtKB-KW"/>
</dbReference>
<accession>I3T2I6</accession>
<dbReference type="PANTHER" id="PTHR47950:SF30">
    <property type="entry name" value="CYTOCHROME P450 FAMILY PROTEIN"/>
    <property type="match status" value="1"/>
</dbReference>
<evidence type="ECO:0000313" key="4">
    <source>
        <dbReference type="EMBL" id="AFK46728.1"/>
    </source>
</evidence>
<dbReference type="GO" id="GO:0016705">
    <property type="term" value="F:oxidoreductase activity, acting on paired donors, with incorporation or reduction of molecular oxygen"/>
    <property type="evidence" value="ECO:0007669"/>
    <property type="project" value="InterPro"/>
</dbReference>
<comment type="cofactor">
    <cofactor evidence="2">
        <name>heme</name>
        <dbReference type="ChEBI" id="CHEBI:30413"/>
    </cofactor>
</comment>
<proteinExistence type="evidence at transcript level"/>
<name>I3T2I6_LOTJA</name>
<comment type="similarity">
    <text evidence="1 3">Belongs to the cytochrome P450 family.</text>
</comment>
<keyword evidence="2 3" id="KW-0479">Metal-binding</keyword>
<feature type="binding site" description="axial binding residue" evidence="2">
    <location>
        <position position="185"/>
    </location>
    <ligand>
        <name>heme</name>
        <dbReference type="ChEBI" id="CHEBI:30413"/>
    </ligand>
    <ligandPart>
        <name>Fe</name>
        <dbReference type="ChEBI" id="CHEBI:18248"/>
    </ligandPart>
</feature>
<keyword evidence="3" id="KW-0560">Oxidoreductase</keyword>
<evidence type="ECO:0008006" key="5">
    <source>
        <dbReference type="Google" id="ProtNLM"/>
    </source>
</evidence>
<dbReference type="EMBL" id="BT146934">
    <property type="protein sequence ID" value="AFK46728.1"/>
    <property type="molecule type" value="mRNA"/>
</dbReference>
<protein>
    <recommendedName>
        <fullName evidence="5">Cytochrome P450</fullName>
    </recommendedName>
</protein>
<dbReference type="Pfam" id="PF00067">
    <property type="entry name" value="p450"/>
    <property type="match status" value="1"/>
</dbReference>
<evidence type="ECO:0000256" key="3">
    <source>
        <dbReference type="RuleBase" id="RU000461"/>
    </source>
</evidence>
<dbReference type="InterPro" id="IPR001128">
    <property type="entry name" value="Cyt_P450"/>
</dbReference>
<dbReference type="InterPro" id="IPR036396">
    <property type="entry name" value="Cyt_P450_sf"/>
</dbReference>